<keyword evidence="1" id="KW-0812">Transmembrane</keyword>
<dbReference type="InterPro" id="IPR003439">
    <property type="entry name" value="ABC_transporter-like_ATP-bd"/>
</dbReference>
<name>A0A1D4Q0T9_9STAP</name>
<feature type="domain" description="ABC transporter" evidence="2">
    <location>
        <begin position="7"/>
        <end position="238"/>
    </location>
</feature>
<dbReference type="RefSeq" id="WP_069996128.1">
    <property type="nucleotide sequence ID" value="NZ_FMPG01000011.1"/>
</dbReference>
<dbReference type="GO" id="GO:0005524">
    <property type="term" value="F:ATP binding"/>
    <property type="evidence" value="ECO:0007669"/>
    <property type="project" value="InterPro"/>
</dbReference>
<dbReference type="Pfam" id="PF22269">
    <property type="entry name" value="TagH_SH3-like"/>
    <property type="match status" value="1"/>
</dbReference>
<dbReference type="AlphaFoldDB" id="A0A1D4Q0T9"/>
<dbReference type="Pfam" id="PF00005">
    <property type="entry name" value="ABC_tran"/>
    <property type="match status" value="1"/>
</dbReference>
<dbReference type="EMBL" id="FMPI01000015">
    <property type="protein sequence ID" value="SCT20763.1"/>
    <property type="molecule type" value="Genomic_DNA"/>
</dbReference>
<dbReference type="PANTHER" id="PTHR46743:SF2">
    <property type="entry name" value="TEICHOIC ACIDS EXPORT ATP-BINDING PROTEIN TAGH"/>
    <property type="match status" value="1"/>
</dbReference>
<proteinExistence type="predicted"/>
<reference evidence="3 5" key="1">
    <citation type="submission" date="2016-09" db="EMBL/GenBank/DDBJ databases">
        <authorList>
            <consortium name="Pathogen Informatics"/>
            <person name="Sun Q."/>
            <person name="Inoue M."/>
        </authorList>
    </citation>
    <scope>NUCLEOTIDE SEQUENCE [LARGE SCALE GENOMIC DNA]</scope>
    <source>
        <strain evidence="3 5">82C</strain>
    </source>
</reference>
<keyword evidence="1" id="KW-1133">Transmembrane helix</keyword>
<dbReference type="OrthoDB" id="2385601at2"/>
<dbReference type="GO" id="GO:0016887">
    <property type="term" value="F:ATP hydrolysis activity"/>
    <property type="evidence" value="ECO:0007669"/>
    <property type="project" value="InterPro"/>
</dbReference>
<organism evidence="4 6">
    <name type="scientific">Staphylococcus caeli</name>
    <dbReference type="NCBI Taxonomy" id="2201815"/>
    <lineage>
        <taxon>Bacteria</taxon>
        <taxon>Bacillati</taxon>
        <taxon>Bacillota</taxon>
        <taxon>Bacilli</taxon>
        <taxon>Bacillales</taxon>
        <taxon>Staphylococcaceae</taxon>
        <taxon>Staphylococcus</taxon>
    </lineage>
</organism>
<dbReference type="PROSITE" id="PS50893">
    <property type="entry name" value="ABC_TRANSPORTER_2"/>
    <property type="match status" value="1"/>
</dbReference>
<evidence type="ECO:0000259" key="2">
    <source>
        <dbReference type="PROSITE" id="PS50893"/>
    </source>
</evidence>
<reference evidence="4 6" key="2">
    <citation type="submission" date="2016-09" db="EMBL/GenBank/DDBJ databases">
        <authorList>
            <consortium name="Pathogen Informatics"/>
        </authorList>
    </citation>
    <scope>NUCLEOTIDE SEQUENCE [LARGE SCALE GENOMIC DNA]</scope>
    <source>
        <strain evidence="4 6">82B</strain>
    </source>
</reference>
<keyword evidence="5" id="KW-1185">Reference proteome</keyword>
<dbReference type="Gene3D" id="3.40.50.300">
    <property type="entry name" value="P-loop containing nucleotide triphosphate hydrolases"/>
    <property type="match status" value="1"/>
</dbReference>
<dbReference type="SUPFAM" id="SSF52540">
    <property type="entry name" value="P-loop containing nucleoside triphosphate hydrolases"/>
    <property type="match status" value="1"/>
</dbReference>
<gene>
    <name evidence="4" type="primary">tagH_2</name>
    <name evidence="4" type="ORF">SAMEA2297795_02166</name>
    <name evidence="3" type="ORF">SAMEA2297796_01949</name>
</gene>
<evidence type="ECO:0000313" key="4">
    <source>
        <dbReference type="EMBL" id="SCT28665.1"/>
    </source>
</evidence>
<keyword evidence="1" id="KW-0472">Membrane</keyword>
<evidence type="ECO:0000313" key="6">
    <source>
        <dbReference type="Proteomes" id="UP000095768"/>
    </source>
</evidence>
<keyword evidence="4" id="KW-0378">Hydrolase</keyword>
<sequence>MGSSIILKLLNVTHYYRNKKSKKWYQPFGYDAEDIELNNINLHIYQGEALGIIGEVDSSKSLIGRLLSGEIKPDKGKVVSKKDIFFADIEDKNLQSRTVNDYVKHAITLFPYKIEAHKVDQIIKFAHLQDDMDKRIKDLSNEAYARLLFTLARTSRASIIIMNQILTHLDDEYFDKLISFTHEYIENNLTVVMIDDYVERISKASNYIAWVSHGQLRMEGSLRQVLPVYNEHEKDRQSLKSDEERANFDVDWKKSRTRMPELTYNFKRTERYNHAQPPVALVRFWTLCIAFVLGLVLMALFMFNNIGKIEIGKNEDQASIQNQHKDPYEEKLAYGIVLDKSIQLESMTNNKNIDAERYAFMTITGENTKSYRVTVDNKNYKVSKNKLRYFDPASLFEEHSASALAPYMHKNYSNYNEFFNSHLHKKHSKVTDSLVPEEGKDDRFVVPIVQQPISMLFNDQNNLIGFTIPIKDKKALKNKYDIDGDFWITKSGEGYFIADLKNKKWIYIEL</sequence>
<dbReference type="EC" id="3.6.3.40" evidence="4"/>
<accession>A0A1D4Q0T9</accession>
<evidence type="ECO:0000313" key="5">
    <source>
        <dbReference type="Proteomes" id="UP000095412"/>
    </source>
</evidence>
<dbReference type="InterPro" id="IPR053989">
    <property type="entry name" value="TagH_SH3-like"/>
</dbReference>
<evidence type="ECO:0000256" key="1">
    <source>
        <dbReference type="SAM" id="Phobius"/>
    </source>
</evidence>
<dbReference type="Pfam" id="PF22096">
    <property type="entry name" value="TagH_C"/>
    <property type="match status" value="1"/>
</dbReference>
<dbReference type="InterPro" id="IPR027417">
    <property type="entry name" value="P-loop_NTPase"/>
</dbReference>
<dbReference type="PANTHER" id="PTHR46743">
    <property type="entry name" value="TEICHOIC ACIDS EXPORT ATP-BINDING PROTEIN TAGH"/>
    <property type="match status" value="1"/>
</dbReference>
<dbReference type="EMBL" id="FMPG01000011">
    <property type="protein sequence ID" value="SCT28665.1"/>
    <property type="molecule type" value="Genomic_DNA"/>
</dbReference>
<feature type="transmembrane region" description="Helical" evidence="1">
    <location>
        <begin position="284"/>
        <end position="303"/>
    </location>
</feature>
<dbReference type="InterPro" id="IPR053990">
    <property type="entry name" value="TagH_C"/>
</dbReference>
<evidence type="ECO:0000313" key="3">
    <source>
        <dbReference type="EMBL" id="SCT20763.1"/>
    </source>
</evidence>
<protein>
    <submittedName>
        <fullName evidence="4">Sugar ABC transporter ATPase</fullName>
        <ecNumber evidence="4">3.6.3.40</ecNumber>
    </submittedName>
</protein>
<dbReference type="Proteomes" id="UP000095768">
    <property type="component" value="Unassembled WGS sequence"/>
</dbReference>
<dbReference type="Proteomes" id="UP000095412">
    <property type="component" value="Unassembled WGS sequence"/>
</dbReference>
<dbReference type="InterPro" id="IPR050683">
    <property type="entry name" value="Bact_Polysacc_Export_ATP-bd"/>
</dbReference>